<evidence type="ECO:0000313" key="2">
    <source>
        <dbReference type="Proteomes" id="UP000009026"/>
    </source>
</evidence>
<reference evidence="1 2" key="1">
    <citation type="journal article" date="2016" name="PLoS ONE">
        <title>Complete Genome Sequence and Comparative Genomics of a Novel Myxobacterium Myxococcus hansupus.</title>
        <authorList>
            <person name="Sharma G."/>
            <person name="Narwani T."/>
            <person name="Subramanian S."/>
        </authorList>
    </citation>
    <scope>NUCLEOTIDE SEQUENCE [LARGE SCALE GENOMIC DNA]</scope>
    <source>
        <strain evidence="2">mixupus</strain>
    </source>
</reference>
<dbReference type="STRING" id="1297742.A176_004845"/>
<name>A0A0H4X254_9BACT</name>
<evidence type="ECO:0000313" key="1">
    <source>
        <dbReference type="EMBL" id="AKQ67933.1"/>
    </source>
</evidence>
<dbReference type="OrthoDB" id="5524788at2"/>
<dbReference type="AlphaFoldDB" id="A0A0H4X254"/>
<dbReference type="PATRIC" id="fig|1297742.4.peg.4891"/>
<dbReference type="Proteomes" id="UP000009026">
    <property type="component" value="Chromosome"/>
</dbReference>
<keyword evidence="2" id="KW-1185">Reference proteome</keyword>
<proteinExistence type="predicted"/>
<dbReference type="KEGG" id="mym:A176_004845"/>
<organism evidence="1 2">
    <name type="scientific">Pseudomyxococcus hansupus</name>
    <dbReference type="NCBI Taxonomy" id="1297742"/>
    <lineage>
        <taxon>Bacteria</taxon>
        <taxon>Pseudomonadati</taxon>
        <taxon>Myxococcota</taxon>
        <taxon>Myxococcia</taxon>
        <taxon>Myxococcales</taxon>
        <taxon>Cystobacterineae</taxon>
        <taxon>Myxococcaceae</taxon>
        <taxon>Pseudomyxococcus</taxon>
    </lineage>
</organism>
<sequence length="130" mass="14470">MLRIREAQLHALDAVNDDKRVVAIVEQLYVEHPGHVVGQERGAVRRRVAAALQRARAYGLHDDRDLRSFGLLSVVVSERFDAHPPFQRLLADPAVPARGKMTLLFRGATDVDWREAAALPPPADTAYEAQ</sequence>
<accession>A0A0H4X254</accession>
<dbReference type="RefSeq" id="WP_002636353.1">
    <property type="nucleotide sequence ID" value="NZ_CP012109.1"/>
</dbReference>
<protein>
    <submittedName>
        <fullName evidence="1">Uncharacterized protein</fullName>
    </submittedName>
</protein>
<dbReference type="EMBL" id="CP012109">
    <property type="protein sequence ID" value="AKQ67933.1"/>
    <property type="molecule type" value="Genomic_DNA"/>
</dbReference>
<gene>
    <name evidence="1" type="ORF">A176_004845</name>
</gene>